<proteinExistence type="predicted"/>
<dbReference type="PROSITE" id="PS51257">
    <property type="entry name" value="PROKAR_LIPOPROTEIN"/>
    <property type="match status" value="1"/>
</dbReference>
<protein>
    <submittedName>
        <fullName evidence="1">Uncharacterized protein</fullName>
    </submittedName>
</protein>
<accession>A0A0L8FLE8</accession>
<dbReference type="AlphaFoldDB" id="A0A0L8FLE8"/>
<reference evidence="1" key="1">
    <citation type="submission" date="2015-07" db="EMBL/GenBank/DDBJ databases">
        <title>MeaNS - Measles Nucleotide Surveillance Program.</title>
        <authorList>
            <person name="Tran T."/>
            <person name="Druce J."/>
        </authorList>
    </citation>
    <scope>NUCLEOTIDE SEQUENCE</scope>
    <source>
        <strain evidence="1">UCB-OBI-ISO-001</strain>
        <tissue evidence="1">Gonad</tissue>
    </source>
</reference>
<evidence type="ECO:0000313" key="1">
    <source>
        <dbReference type="EMBL" id="KOF65210.1"/>
    </source>
</evidence>
<dbReference type="EMBL" id="KQ429730">
    <property type="protein sequence ID" value="KOF65210.1"/>
    <property type="molecule type" value="Genomic_DNA"/>
</dbReference>
<gene>
    <name evidence="1" type="ORF">OCBIM_22016176mg</name>
</gene>
<name>A0A0L8FLE8_OCTBM</name>
<sequence length="64" mass="7216">MRNFFKVHMKGKLYDVGMQSVILYGCEQYLCTECGNVEGVQRLRVFQANHSACANGLEMKRAAA</sequence>
<organism evidence="1">
    <name type="scientific">Octopus bimaculoides</name>
    <name type="common">California two-spotted octopus</name>
    <dbReference type="NCBI Taxonomy" id="37653"/>
    <lineage>
        <taxon>Eukaryota</taxon>
        <taxon>Metazoa</taxon>
        <taxon>Spiralia</taxon>
        <taxon>Lophotrochozoa</taxon>
        <taxon>Mollusca</taxon>
        <taxon>Cephalopoda</taxon>
        <taxon>Coleoidea</taxon>
        <taxon>Octopodiformes</taxon>
        <taxon>Octopoda</taxon>
        <taxon>Incirrata</taxon>
        <taxon>Octopodidae</taxon>
        <taxon>Octopus</taxon>
    </lineage>
</organism>